<evidence type="ECO:0000313" key="2">
    <source>
        <dbReference type="WBParaSite" id="PgB14X_g004_t01"/>
    </source>
</evidence>
<name>A0A914ZQF9_PARUN</name>
<dbReference type="Proteomes" id="UP000887569">
    <property type="component" value="Unplaced"/>
</dbReference>
<protein>
    <submittedName>
        <fullName evidence="2">Uncharacterized protein</fullName>
    </submittedName>
</protein>
<accession>A0A914ZQF9</accession>
<evidence type="ECO:0000313" key="1">
    <source>
        <dbReference type="Proteomes" id="UP000887569"/>
    </source>
</evidence>
<proteinExistence type="predicted"/>
<reference evidence="2" key="1">
    <citation type="submission" date="2022-11" db="UniProtKB">
        <authorList>
            <consortium name="WormBaseParasite"/>
        </authorList>
    </citation>
    <scope>IDENTIFICATION</scope>
</reference>
<sequence length="52" mass="6100">AMRFPVIGFALSLALSYGQLIVLPTNLEFVKDNDLRRIYDTIRRCSRWRRAS</sequence>
<keyword evidence="1" id="KW-1185">Reference proteome</keyword>
<dbReference type="WBParaSite" id="PgB14X_g004_t01">
    <property type="protein sequence ID" value="PgB14X_g004_t01"/>
    <property type="gene ID" value="PgB14X_g004"/>
</dbReference>
<organism evidence="1 2">
    <name type="scientific">Parascaris univalens</name>
    <name type="common">Nematode worm</name>
    <dbReference type="NCBI Taxonomy" id="6257"/>
    <lineage>
        <taxon>Eukaryota</taxon>
        <taxon>Metazoa</taxon>
        <taxon>Ecdysozoa</taxon>
        <taxon>Nematoda</taxon>
        <taxon>Chromadorea</taxon>
        <taxon>Rhabditida</taxon>
        <taxon>Spirurina</taxon>
        <taxon>Ascaridomorpha</taxon>
        <taxon>Ascaridoidea</taxon>
        <taxon>Ascarididae</taxon>
        <taxon>Parascaris</taxon>
    </lineage>
</organism>
<dbReference type="AlphaFoldDB" id="A0A914ZQF9"/>